<feature type="compositionally biased region" description="Basic and acidic residues" evidence="1">
    <location>
        <begin position="145"/>
        <end position="159"/>
    </location>
</feature>
<feature type="region of interest" description="Disordered" evidence="1">
    <location>
        <begin position="64"/>
        <end position="118"/>
    </location>
</feature>
<keyword evidence="4" id="KW-1185">Reference proteome</keyword>
<evidence type="ECO:0000259" key="2">
    <source>
        <dbReference type="Pfam" id="PF22980"/>
    </source>
</evidence>
<feature type="compositionally biased region" description="Basic residues" evidence="1">
    <location>
        <begin position="190"/>
        <end position="200"/>
    </location>
</feature>
<dbReference type="EMBL" id="CP063409">
    <property type="protein sequence ID" value="QSZ35490.1"/>
    <property type="molecule type" value="Genomic_DNA"/>
</dbReference>
<dbReference type="OrthoDB" id="3498877at2759"/>
<evidence type="ECO:0000256" key="1">
    <source>
        <dbReference type="SAM" id="MobiDB-lite"/>
    </source>
</evidence>
<dbReference type="Proteomes" id="UP000672032">
    <property type="component" value="Chromosome 5"/>
</dbReference>
<evidence type="ECO:0000313" key="4">
    <source>
        <dbReference type="Proteomes" id="UP000672032"/>
    </source>
</evidence>
<dbReference type="AlphaFoldDB" id="A0A8A3PK64"/>
<protein>
    <recommendedName>
        <fullName evidence="2">Myb-like DNA-binding domain-containing protein</fullName>
    </recommendedName>
</protein>
<feature type="region of interest" description="Disordered" evidence="1">
    <location>
        <begin position="145"/>
        <end position="269"/>
    </location>
</feature>
<name>A0A8A3PK64_9HELO</name>
<sequence>MSSDNGSLSDTEKLLIAFIKQVYAKGESLPKPDYGKLAEDLGLPSTNSAQIRWSRLTTKIRNNEFPELKIESKARGGSTRKRSKTDAELGGEDDEDIAGLETPSKKQKSGGVLRKAGGDEKNLEILGGGFYSIEFKSRLFKNAVDKTPGDDIKHGKESAKVGNAAQNKTGGDSSTVGQQAAMIEQLANGKRGKGNRKRPVMKGPDKQTSTAVAEPFQDATAGDSLGVGTTTAIVDKPAGSRRGRKRSAVDEGQSHLRSGRELINRSPRP</sequence>
<feature type="compositionally biased region" description="Basic and acidic residues" evidence="1">
    <location>
        <begin position="64"/>
        <end position="74"/>
    </location>
</feature>
<feature type="compositionally biased region" description="Acidic residues" evidence="1">
    <location>
        <begin position="89"/>
        <end position="98"/>
    </location>
</feature>
<feature type="compositionally biased region" description="Polar residues" evidence="1">
    <location>
        <begin position="164"/>
        <end position="178"/>
    </location>
</feature>
<accession>A0A8A3PK64</accession>
<proteinExistence type="predicted"/>
<dbReference type="Pfam" id="PF22980">
    <property type="entry name" value="Myb_DNA-bind_8"/>
    <property type="match status" value="1"/>
</dbReference>
<evidence type="ECO:0000313" key="3">
    <source>
        <dbReference type="EMBL" id="QSZ35490.1"/>
    </source>
</evidence>
<gene>
    <name evidence="3" type="ORF">DSL72_008360</name>
</gene>
<feature type="domain" description="Myb-like DNA-binding" evidence="2">
    <location>
        <begin position="10"/>
        <end position="59"/>
    </location>
</feature>
<feature type="compositionally biased region" description="Basic and acidic residues" evidence="1">
    <location>
        <begin position="247"/>
        <end position="263"/>
    </location>
</feature>
<reference evidence="3" key="1">
    <citation type="submission" date="2020-10" db="EMBL/GenBank/DDBJ databases">
        <title>Genome Sequence of Monilinia vaccinii-corymbosi Sheds Light on Mummy Berry Disease Infection of Blueberry and Mating Type.</title>
        <authorList>
            <person name="Yow A.G."/>
            <person name="Zhang Y."/>
            <person name="Bansal K."/>
            <person name="Eacker S.M."/>
            <person name="Sullivan S."/>
            <person name="Liachko I."/>
            <person name="Cubeta M.A."/>
            <person name="Rollins J.A."/>
            <person name="Ashrafi H."/>
        </authorList>
    </citation>
    <scope>NUCLEOTIDE SEQUENCE</scope>
    <source>
        <strain evidence="3">RL-1</strain>
    </source>
</reference>
<organism evidence="3 4">
    <name type="scientific">Monilinia vaccinii-corymbosi</name>
    <dbReference type="NCBI Taxonomy" id="61207"/>
    <lineage>
        <taxon>Eukaryota</taxon>
        <taxon>Fungi</taxon>
        <taxon>Dikarya</taxon>
        <taxon>Ascomycota</taxon>
        <taxon>Pezizomycotina</taxon>
        <taxon>Leotiomycetes</taxon>
        <taxon>Helotiales</taxon>
        <taxon>Sclerotiniaceae</taxon>
        <taxon>Monilinia</taxon>
    </lineage>
</organism>
<dbReference type="InterPro" id="IPR054505">
    <property type="entry name" value="Myb_DNA-bind_8"/>
</dbReference>